<dbReference type="AlphaFoldDB" id="A0A9P6NER2"/>
<evidence type="ECO:0000256" key="4">
    <source>
        <dbReference type="SAM" id="MobiDB-lite"/>
    </source>
</evidence>
<dbReference type="Proteomes" id="UP000886653">
    <property type="component" value="Unassembled WGS sequence"/>
</dbReference>
<dbReference type="PROSITE" id="PS01036">
    <property type="entry name" value="HSP70_3"/>
    <property type="match status" value="1"/>
</dbReference>
<dbReference type="InterPro" id="IPR029048">
    <property type="entry name" value="HSP70_C_sf"/>
</dbReference>
<dbReference type="SUPFAM" id="SSF100920">
    <property type="entry name" value="Heat shock protein 70kD (HSP70), peptide-binding domain"/>
    <property type="match status" value="1"/>
</dbReference>
<organism evidence="5 6">
    <name type="scientific">Cronartium quercuum f. sp. fusiforme G11</name>
    <dbReference type="NCBI Taxonomy" id="708437"/>
    <lineage>
        <taxon>Eukaryota</taxon>
        <taxon>Fungi</taxon>
        <taxon>Dikarya</taxon>
        <taxon>Basidiomycota</taxon>
        <taxon>Pucciniomycotina</taxon>
        <taxon>Pucciniomycetes</taxon>
        <taxon>Pucciniales</taxon>
        <taxon>Coleosporiaceae</taxon>
        <taxon>Cronartium</taxon>
    </lineage>
</organism>
<dbReference type="Gene3D" id="3.30.30.30">
    <property type="match status" value="2"/>
</dbReference>
<keyword evidence="3" id="KW-0067">ATP-binding</keyword>
<dbReference type="FunFam" id="1.20.1270.10:FF:000002">
    <property type="entry name" value="Heat shock 70 kDa protein 4"/>
    <property type="match status" value="1"/>
</dbReference>
<protein>
    <recommendedName>
        <fullName evidence="7">Heat shock protein 70</fullName>
    </recommendedName>
</protein>
<dbReference type="Gene3D" id="2.60.34.10">
    <property type="entry name" value="Substrate Binding Domain Of DNAk, Chain A, domain 1"/>
    <property type="match status" value="1"/>
</dbReference>
<name>A0A9P6NER2_9BASI</name>
<keyword evidence="6" id="KW-1185">Reference proteome</keyword>
<sequence length="815" mass="89770">MTSVVGIDLGNQKSKIGLARNRGIDIITNEVSNRTTPSLVAFGPRSRTIGESAKTQETSNFRNTIGSLKRLIGRTIDDPDVKDIESKFLNSTLVDVGGTVGVKASDFNSLIDPRLLLPSISSSSSLNSPPRKKSKIETNHPEIHFQVDYLGDTQLFSITQLYAAYLGKLRDTAQAELKNTVNDVVIAVPGWYTDIQRRAVLDAAEIASLHPLRLINELTATALGYGITKTDLPPIEETPKYVAFVDIGHSQYQVAIVGFNKGTLTVKGFAYDRHFGGRDLDYALVQHFAEEFKEKYRIDVLANKKATFRLAAAVEKLKSVLSANAQAPLNVESIMNDIDASSSMTRETLEELIAPLLERTTDPLERALNQAGISKDLIESVELVGGSTRVPALKSRIQAFFNKPLSFTCNQDEAVARGATLACAGLSPIFKVRDFAVNDIATFSIQTEWEPTPDDNQTSLDTFNPDSPVPSGKLLSFYRSEPFELIISYSDLNQLPGGVNPLIGRYIVSNVSKSSNGQPSLIKIRAKLSPSGLVHFEGATLHEEIEGSNTEEGKKKVNKKELNATFIDGSLKKDLLNEFLAKEGDMHASDKLVAETEDRKNALEEYVYDTRDKLEGVYAPYVQPTVKESLLKALQAAEDWLYTEEGADASKSQYVARLKELTDIGDPIKFRMRESEERPRAERALREVIIDYMQRSNGNDARYNHLSEQDLQTVIEKCAAAEKWISDLSAKQAERSKDQEPAITSTEILKKKDTLVFDCMAIFNKPAPKATSTPAPPPNPENGNTAEPVQENSNDQSEQTPVDGTDAPTSTMDVD</sequence>
<evidence type="ECO:0000256" key="2">
    <source>
        <dbReference type="ARBA" id="ARBA00022741"/>
    </source>
</evidence>
<dbReference type="CDD" id="cd24094">
    <property type="entry name" value="ASKHA_NBD_HSP70_ScSse"/>
    <property type="match status" value="1"/>
</dbReference>
<dbReference type="FunFam" id="3.30.30.30:FF:000002">
    <property type="entry name" value="Heat shock 70 kDa protein 4"/>
    <property type="match status" value="1"/>
</dbReference>
<dbReference type="GO" id="GO:0005634">
    <property type="term" value="C:nucleus"/>
    <property type="evidence" value="ECO:0007669"/>
    <property type="project" value="TreeGrafter"/>
</dbReference>
<dbReference type="GO" id="GO:0005524">
    <property type="term" value="F:ATP binding"/>
    <property type="evidence" value="ECO:0007669"/>
    <property type="project" value="UniProtKB-KW"/>
</dbReference>
<dbReference type="PANTHER" id="PTHR45639">
    <property type="entry name" value="HSC70CB, ISOFORM G-RELATED"/>
    <property type="match status" value="1"/>
</dbReference>
<dbReference type="FunFam" id="3.90.640.10:FF:000004">
    <property type="entry name" value="Heat shock 70 kDa protein 4"/>
    <property type="match status" value="1"/>
</dbReference>
<dbReference type="Pfam" id="PF00012">
    <property type="entry name" value="HSP70"/>
    <property type="match status" value="2"/>
</dbReference>
<dbReference type="OrthoDB" id="434160at2759"/>
<dbReference type="GO" id="GO:0140662">
    <property type="term" value="F:ATP-dependent protein folding chaperone"/>
    <property type="evidence" value="ECO:0007669"/>
    <property type="project" value="InterPro"/>
</dbReference>
<dbReference type="PRINTS" id="PR00301">
    <property type="entry name" value="HEATSHOCK70"/>
</dbReference>
<feature type="region of interest" description="Disordered" evidence="4">
    <location>
        <begin position="766"/>
        <end position="815"/>
    </location>
</feature>
<comment type="similarity">
    <text evidence="1">Belongs to the heat shock protein 70 family.</text>
</comment>
<feature type="compositionally biased region" description="Polar residues" evidence="4">
    <location>
        <begin position="790"/>
        <end position="815"/>
    </location>
</feature>
<dbReference type="InterPro" id="IPR018181">
    <property type="entry name" value="Heat_shock_70_CS"/>
</dbReference>
<dbReference type="Gene3D" id="1.20.1270.10">
    <property type="match status" value="1"/>
</dbReference>
<dbReference type="SUPFAM" id="SSF100934">
    <property type="entry name" value="Heat shock protein 70kD (HSP70), C-terminal subdomain"/>
    <property type="match status" value="2"/>
</dbReference>
<dbReference type="PANTHER" id="PTHR45639:SF4">
    <property type="entry name" value="HSC70CB, ISOFORM G"/>
    <property type="match status" value="1"/>
</dbReference>
<dbReference type="FunFam" id="3.30.420.40:FF:000171">
    <property type="entry name" value="Heat shock 70 kDa protein 4"/>
    <property type="match status" value="2"/>
</dbReference>
<dbReference type="InterPro" id="IPR013126">
    <property type="entry name" value="Hsp_70_fam"/>
</dbReference>
<dbReference type="InterPro" id="IPR043129">
    <property type="entry name" value="ATPase_NBD"/>
</dbReference>
<reference evidence="5" key="1">
    <citation type="submission" date="2013-11" db="EMBL/GenBank/DDBJ databases">
        <title>Genome sequence of the fusiform rust pathogen reveals effectors for host alternation and coevolution with pine.</title>
        <authorList>
            <consortium name="DOE Joint Genome Institute"/>
            <person name="Smith K."/>
            <person name="Pendleton A."/>
            <person name="Kubisiak T."/>
            <person name="Anderson C."/>
            <person name="Salamov A."/>
            <person name="Aerts A."/>
            <person name="Riley R."/>
            <person name="Clum A."/>
            <person name="Lindquist E."/>
            <person name="Ence D."/>
            <person name="Campbell M."/>
            <person name="Kronenberg Z."/>
            <person name="Feau N."/>
            <person name="Dhillon B."/>
            <person name="Hamelin R."/>
            <person name="Burleigh J."/>
            <person name="Smith J."/>
            <person name="Yandell M."/>
            <person name="Nelson C."/>
            <person name="Grigoriev I."/>
            <person name="Davis J."/>
        </authorList>
    </citation>
    <scope>NUCLEOTIDE SEQUENCE</scope>
    <source>
        <strain evidence="5">G11</strain>
    </source>
</reference>
<evidence type="ECO:0000313" key="6">
    <source>
        <dbReference type="Proteomes" id="UP000886653"/>
    </source>
</evidence>
<evidence type="ECO:0008006" key="7">
    <source>
        <dbReference type="Google" id="ProtNLM"/>
    </source>
</evidence>
<evidence type="ECO:0000256" key="1">
    <source>
        <dbReference type="ARBA" id="ARBA00007381"/>
    </source>
</evidence>
<dbReference type="EMBL" id="MU167335">
    <property type="protein sequence ID" value="KAG0142877.1"/>
    <property type="molecule type" value="Genomic_DNA"/>
</dbReference>
<dbReference type="InterPro" id="IPR029047">
    <property type="entry name" value="HSP70_peptide-bd_sf"/>
</dbReference>
<evidence type="ECO:0000313" key="5">
    <source>
        <dbReference type="EMBL" id="KAG0142877.1"/>
    </source>
</evidence>
<dbReference type="GO" id="GO:0005829">
    <property type="term" value="C:cytosol"/>
    <property type="evidence" value="ECO:0007669"/>
    <property type="project" value="TreeGrafter"/>
</dbReference>
<accession>A0A9P6NER2</accession>
<keyword evidence="2" id="KW-0547">Nucleotide-binding</keyword>
<dbReference type="Gene3D" id="3.90.640.10">
    <property type="entry name" value="Actin, Chain A, domain 4"/>
    <property type="match status" value="1"/>
</dbReference>
<dbReference type="SUPFAM" id="SSF53067">
    <property type="entry name" value="Actin-like ATPase domain"/>
    <property type="match status" value="2"/>
</dbReference>
<proteinExistence type="inferred from homology"/>
<dbReference type="Gene3D" id="3.30.420.40">
    <property type="match status" value="3"/>
</dbReference>
<comment type="caution">
    <text evidence="5">The sequence shown here is derived from an EMBL/GenBank/DDBJ whole genome shotgun (WGS) entry which is preliminary data.</text>
</comment>
<evidence type="ECO:0000256" key="3">
    <source>
        <dbReference type="ARBA" id="ARBA00022840"/>
    </source>
</evidence>
<gene>
    <name evidence="5" type="ORF">CROQUDRAFT_135313</name>
</gene>